<dbReference type="EMBL" id="DQ178635">
    <property type="protein sequence ID" value="ABD75714.1"/>
    <property type="molecule type" value="mRNA"/>
</dbReference>
<feature type="compositionally biased region" description="Basic and acidic residues" evidence="5">
    <location>
        <begin position="216"/>
        <end position="229"/>
    </location>
</feature>
<feature type="region of interest" description="Disordered" evidence="5">
    <location>
        <begin position="210"/>
        <end position="361"/>
    </location>
</feature>
<evidence type="ECO:0000256" key="4">
    <source>
        <dbReference type="ARBA" id="ARBA00023136"/>
    </source>
</evidence>
<sequence>MVCVLSYTLSLRISSEYDTKMTTILMTNYLNYNESMESRRLVDRIHIEYSCCGVNSIEDFVDLSEVDNKLPTQTKLWPCNEWEYCSVPLSCCKTVSCSQKVELLNDGWDQANITNKWFNKIGCVKKMDNAWLFFNFPSYKLNDFIMILVLGFHICSLILTQILVTSSATLHGARLETSESSYAWLIDVGQPDSVALIKKLNPDILPSEFEASTSVGKDEKEIEPEKDVDMNAQTALTTTAETEHTATMNSTTAPVTTTNTAETTDATLVSTSTSNIGKLSTSRDDGVLSSDSNDKLTKKSTEHPMKKEKQTKNKVQLRKSTETKQKPNVVAKPQKKTDTKVNTAKKNPTPVKKAPSKKNKK</sequence>
<protein>
    <submittedName>
        <fullName evidence="6">Tetraspanin family protein</fullName>
    </submittedName>
</protein>
<dbReference type="UCSC" id="F59G1.2">
    <property type="organism name" value="c. elegans"/>
</dbReference>
<dbReference type="InterPro" id="IPR008952">
    <property type="entry name" value="Tetraspanin_EC2_sf"/>
</dbReference>
<proteinExistence type="evidence at transcript level"/>
<evidence type="ECO:0000256" key="2">
    <source>
        <dbReference type="ARBA" id="ARBA00022692"/>
    </source>
</evidence>
<keyword evidence="3" id="KW-1133">Transmembrane helix</keyword>
<feature type="compositionally biased region" description="Basic and acidic residues" evidence="5">
    <location>
        <begin position="281"/>
        <end position="311"/>
    </location>
</feature>
<dbReference type="Pfam" id="PF00335">
    <property type="entry name" value="Tetraspanin"/>
    <property type="match status" value="1"/>
</dbReference>
<comment type="subcellular location">
    <subcellularLocation>
        <location evidence="1">Membrane</location>
        <topology evidence="1">Multi-pass membrane protein</topology>
    </subcellularLocation>
</comment>
<dbReference type="CDD" id="cd03156">
    <property type="entry name" value="uroplakin_I_like_LEL"/>
    <property type="match status" value="1"/>
</dbReference>
<organism evidence="6">
    <name type="scientific">Caenorhabditis elegans</name>
    <dbReference type="NCBI Taxonomy" id="6239"/>
    <lineage>
        <taxon>Eukaryota</taxon>
        <taxon>Metazoa</taxon>
        <taxon>Ecdysozoa</taxon>
        <taxon>Nematoda</taxon>
        <taxon>Chromadorea</taxon>
        <taxon>Rhabditida</taxon>
        <taxon>Rhabditina</taxon>
        <taxon>Rhabditomorpha</taxon>
        <taxon>Rhabditoidea</taxon>
        <taxon>Rhabditidae</taxon>
        <taxon>Peloderinae</taxon>
        <taxon>Caenorhabditis</taxon>
    </lineage>
</organism>
<evidence type="ECO:0000313" key="6">
    <source>
        <dbReference type="EMBL" id="ABD75714.1"/>
    </source>
</evidence>
<dbReference type="GO" id="GO:0016020">
    <property type="term" value="C:membrane"/>
    <property type="evidence" value="ECO:0007669"/>
    <property type="project" value="UniProtKB-SubCell"/>
</dbReference>
<evidence type="ECO:0000256" key="5">
    <source>
        <dbReference type="SAM" id="MobiDB-lite"/>
    </source>
</evidence>
<feature type="compositionally biased region" description="Low complexity" evidence="5">
    <location>
        <begin position="232"/>
        <end position="267"/>
    </location>
</feature>
<reference evidence="6" key="1">
    <citation type="journal article" date="2007" name="Genomics">
        <title>The frataxin-encoding operon of Caenorhabditis elegans shows complex structure and regulation.</title>
        <authorList>
            <person name="Vazquez-Manrique R.P."/>
            <person name="Gonzalez-Cabo P."/>
            <person name="Ortiz-Martin I."/>
            <person name="Ros S."/>
            <person name="Baylis H.A."/>
            <person name="Palau F."/>
        </authorList>
    </citation>
    <scope>NUCLEOTIDE SEQUENCE</scope>
    <source>
        <strain evidence="6">N2</strain>
    </source>
</reference>
<evidence type="ECO:0000256" key="1">
    <source>
        <dbReference type="ARBA" id="ARBA00004141"/>
    </source>
</evidence>
<name>A1X3T6_CAEEL</name>
<gene>
    <name evidence="6" type="primary">tsp-18</name>
</gene>
<dbReference type="InterPro" id="IPR018499">
    <property type="entry name" value="Tetraspanin/Peripherin"/>
</dbReference>
<keyword evidence="2" id="KW-0812">Transmembrane</keyword>
<dbReference type="AlphaFoldDB" id="A1X3T6"/>
<dbReference type="HOGENOM" id="CLU_032346_0_0_1"/>
<evidence type="ECO:0000256" key="3">
    <source>
        <dbReference type="ARBA" id="ARBA00022989"/>
    </source>
</evidence>
<accession>A1X3T6</accession>
<dbReference type="SUPFAM" id="SSF48652">
    <property type="entry name" value="Tetraspanin"/>
    <property type="match status" value="1"/>
</dbReference>
<keyword evidence="4" id="KW-0472">Membrane</keyword>
<feature type="compositionally biased region" description="Polar residues" evidence="5">
    <location>
        <begin position="268"/>
        <end position="280"/>
    </location>
</feature>
<dbReference type="Gene3D" id="1.10.1450.10">
    <property type="entry name" value="Tetraspanin"/>
    <property type="match status" value="1"/>
</dbReference>